<dbReference type="Proteomes" id="UP000501939">
    <property type="component" value="Chromosome"/>
</dbReference>
<dbReference type="PANTHER" id="PTHR30367:SF12">
    <property type="entry name" value="P-HYDROXYBENZOIC ACID EFFLUX PUMP SUBUNIT AAEA"/>
    <property type="match status" value="1"/>
</dbReference>
<evidence type="ECO:0000259" key="7">
    <source>
        <dbReference type="Pfam" id="PF25963"/>
    </source>
</evidence>
<reference evidence="8 9" key="1">
    <citation type="submission" date="2020-03" db="EMBL/GenBank/DDBJ databases">
        <authorList>
            <person name="Zhu W."/>
        </authorList>
    </citation>
    <scope>NUCLEOTIDE SEQUENCE [LARGE SCALE GENOMIC DNA]</scope>
    <source>
        <strain evidence="8 9">185</strain>
    </source>
</reference>
<dbReference type="InterPro" id="IPR058634">
    <property type="entry name" value="AaeA-lik-b-barrel"/>
</dbReference>
<evidence type="ECO:0000259" key="5">
    <source>
        <dbReference type="Pfam" id="PF25876"/>
    </source>
</evidence>
<comment type="similarity">
    <text evidence="2">Belongs to the membrane fusion protein (MFP) (TC 8.A.1) family.</text>
</comment>
<dbReference type="Gene3D" id="2.40.50.100">
    <property type="match status" value="1"/>
</dbReference>
<accession>A0A6G8S747</accession>
<feature type="transmembrane region" description="Helical" evidence="4">
    <location>
        <begin position="12"/>
        <end position="33"/>
    </location>
</feature>
<dbReference type="InterPro" id="IPR050393">
    <property type="entry name" value="MFP_Efflux_Pump"/>
</dbReference>
<dbReference type="RefSeq" id="WP_166326923.1">
    <property type="nucleotide sequence ID" value="NZ_CP049916.1"/>
</dbReference>
<evidence type="ECO:0000259" key="6">
    <source>
        <dbReference type="Pfam" id="PF25917"/>
    </source>
</evidence>
<feature type="domain" description="Multidrug resistance protein MdtA-like barrel-sandwich hybrid" evidence="6">
    <location>
        <begin position="49"/>
        <end position="226"/>
    </location>
</feature>
<dbReference type="InterPro" id="IPR058624">
    <property type="entry name" value="MdtA-like_HH"/>
</dbReference>
<dbReference type="SUPFAM" id="SSF111369">
    <property type="entry name" value="HlyD-like secretion proteins"/>
    <property type="match status" value="2"/>
</dbReference>
<dbReference type="AlphaFoldDB" id="A0A6G8S747"/>
<keyword evidence="4" id="KW-0472">Membrane</keyword>
<organism evidence="8 9">
    <name type="scientific">Acinetobacter lanii</name>
    <dbReference type="NCBI Taxonomy" id="2715163"/>
    <lineage>
        <taxon>Bacteria</taxon>
        <taxon>Pseudomonadati</taxon>
        <taxon>Pseudomonadota</taxon>
        <taxon>Gammaproteobacteria</taxon>
        <taxon>Moraxellales</taxon>
        <taxon>Moraxellaceae</taxon>
        <taxon>Acinetobacter</taxon>
    </lineage>
</organism>
<dbReference type="PANTHER" id="PTHR30367">
    <property type="entry name" value="P-HYDROXYBENZOIC ACID EFFLUX PUMP SUBUNIT AAEA-RELATED"/>
    <property type="match status" value="1"/>
</dbReference>
<dbReference type="EMBL" id="CP049916">
    <property type="protein sequence ID" value="QIO10009.1"/>
    <property type="molecule type" value="Genomic_DNA"/>
</dbReference>
<dbReference type="Pfam" id="PF25876">
    <property type="entry name" value="HH_MFP_RND"/>
    <property type="match status" value="1"/>
</dbReference>
<dbReference type="InterPro" id="IPR058625">
    <property type="entry name" value="MdtA-like_BSH"/>
</dbReference>
<evidence type="ECO:0000256" key="1">
    <source>
        <dbReference type="ARBA" id="ARBA00004167"/>
    </source>
</evidence>
<evidence type="ECO:0000256" key="3">
    <source>
        <dbReference type="SAM" id="Coils"/>
    </source>
</evidence>
<sequence length="336" mass="37354">MKVIDSRKMIRPLVLLVTALIAVFAVFNLWNYYNSVPWTRDARVRGDVMKISSDIAGLVTEVLVHDNQTVKKGQVLFRVDLARQELAVENAKAEIAKYKSTLEAAEAELAAAEANVRKSHVTTEFAQRTAERYSKFNDGSISKQEQDLANTTVEQEHAEHHQLEAAVEQAKAKIIEQKALIKAATSQLHLAELNRTRAEVVAPEDGTLSNFELRVGNYVQVGQGVAGILDRKKLYVVGYFEETKLNRINIGDKVSIRLMGDTQTIKGHVQGIAPGIEDRERTSTNGVLANVNPTFNWVRLAQRVPVRIVLDEAPKNELAFVAGRTATVHVLTKHDD</sequence>
<feature type="domain" description="Multidrug resistance protein MdtA-like alpha-helical hairpin" evidence="5">
    <location>
        <begin position="109"/>
        <end position="172"/>
    </location>
</feature>
<dbReference type="Pfam" id="PF25963">
    <property type="entry name" value="Beta-barrel_AAEA"/>
    <property type="match status" value="1"/>
</dbReference>
<keyword evidence="4" id="KW-1133">Transmembrane helix</keyword>
<evidence type="ECO:0000313" key="8">
    <source>
        <dbReference type="EMBL" id="QIO10009.1"/>
    </source>
</evidence>
<feature type="domain" description="p-hydroxybenzoic acid efflux pump subunit AaeA-like beta-barrel" evidence="7">
    <location>
        <begin position="234"/>
        <end position="330"/>
    </location>
</feature>
<comment type="subcellular location">
    <subcellularLocation>
        <location evidence="1">Membrane</location>
        <topology evidence="1">Single-pass membrane protein</topology>
    </subcellularLocation>
</comment>
<gene>
    <name evidence="8" type="ORF">G8D99_13985</name>
</gene>
<keyword evidence="4" id="KW-0812">Transmembrane</keyword>
<dbReference type="KEGG" id="alj:G8D99_13985"/>
<dbReference type="Pfam" id="PF25917">
    <property type="entry name" value="BSH_RND"/>
    <property type="match status" value="1"/>
</dbReference>
<keyword evidence="9" id="KW-1185">Reference proteome</keyword>
<evidence type="ECO:0000256" key="4">
    <source>
        <dbReference type="SAM" id="Phobius"/>
    </source>
</evidence>
<protein>
    <submittedName>
        <fullName evidence="8">HlyD family secretion protein</fullName>
    </submittedName>
</protein>
<keyword evidence="3" id="KW-0175">Coiled coil</keyword>
<dbReference type="Gene3D" id="2.40.30.170">
    <property type="match status" value="1"/>
</dbReference>
<evidence type="ECO:0000313" key="9">
    <source>
        <dbReference type="Proteomes" id="UP000501939"/>
    </source>
</evidence>
<dbReference type="GO" id="GO:0055085">
    <property type="term" value="P:transmembrane transport"/>
    <property type="evidence" value="ECO:0007669"/>
    <property type="project" value="InterPro"/>
</dbReference>
<evidence type="ECO:0000256" key="2">
    <source>
        <dbReference type="ARBA" id="ARBA00009477"/>
    </source>
</evidence>
<name>A0A6G8S747_9GAMM</name>
<proteinExistence type="inferred from homology"/>
<feature type="coiled-coil region" evidence="3">
    <location>
        <begin position="153"/>
        <end position="187"/>
    </location>
</feature>
<feature type="coiled-coil region" evidence="3">
    <location>
        <begin position="81"/>
        <end position="122"/>
    </location>
</feature>